<dbReference type="Pfam" id="PF10431">
    <property type="entry name" value="ClpB_D2-small"/>
    <property type="match status" value="1"/>
</dbReference>
<dbReference type="GO" id="GO:0016887">
    <property type="term" value="F:ATP hydrolysis activity"/>
    <property type="evidence" value="ECO:0007669"/>
    <property type="project" value="InterPro"/>
</dbReference>
<keyword evidence="8" id="KW-1185">Reference proteome</keyword>
<feature type="region of interest" description="Disordered" evidence="4">
    <location>
        <begin position="897"/>
        <end position="920"/>
    </location>
</feature>
<organism evidence="7 8">
    <name type="scientific">Sandaracinus amylolyticus</name>
    <dbReference type="NCBI Taxonomy" id="927083"/>
    <lineage>
        <taxon>Bacteria</taxon>
        <taxon>Pseudomonadati</taxon>
        <taxon>Myxococcota</taxon>
        <taxon>Polyangia</taxon>
        <taxon>Polyangiales</taxon>
        <taxon>Sandaracinaceae</taxon>
        <taxon>Sandaracinus</taxon>
    </lineage>
</organism>
<dbReference type="RefSeq" id="WP_053234957.1">
    <property type="nucleotide sequence ID" value="NZ_CP011125.1"/>
</dbReference>
<dbReference type="Proteomes" id="UP000034883">
    <property type="component" value="Chromosome"/>
</dbReference>
<dbReference type="KEGG" id="samy:DB32_004881"/>
<evidence type="ECO:0000313" key="7">
    <source>
        <dbReference type="EMBL" id="AKF07732.1"/>
    </source>
</evidence>
<protein>
    <submittedName>
        <fullName evidence="7">ATP-dependent Clp protease ATP-binding subunit ClpA</fullName>
    </submittedName>
</protein>
<evidence type="ECO:0000256" key="4">
    <source>
        <dbReference type="SAM" id="MobiDB-lite"/>
    </source>
</evidence>
<keyword evidence="1" id="KW-0547">Nucleotide-binding</keyword>
<dbReference type="InterPro" id="IPR019489">
    <property type="entry name" value="Clp_ATPase_C"/>
</dbReference>
<keyword evidence="7" id="KW-0645">Protease</keyword>
<dbReference type="EMBL" id="CP011125">
    <property type="protein sequence ID" value="AKF07732.1"/>
    <property type="molecule type" value="Genomic_DNA"/>
</dbReference>
<proteinExistence type="predicted"/>
<dbReference type="PANTHER" id="PTHR11638:SF18">
    <property type="entry name" value="HEAT SHOCK PROTEIN 104"/>
    <property type="match status" value="1"/>
</dbReference>
<sequence length="1153" mass="127775">MSHRLSFRVAVYEVRHGAHWEWTTLGASPHVVTRSGASALRAQQALVERLRAVLEGLPPVELARFEPARGLELRRVRLELSLNGARLGRRAHVGVHPIVLEPRWATPADRVTLVYHPLRQHEWFALDPERPLEDQARLFFASRWADLRDEELEALTTDGKDSITSMSFSTKVTSLLDGIPERERDPFADLDLDSMVDRRGTKKRGGLRVLPRIGTNLTVRAAEGTLAIGMPRSPHREQLQRLICAPRKQSTLVVGAPGVGKSTLVDRAIVDLLDAEGWSAHRNLDRVTEVWSISARRTIAGMSHLGEWEKRCMEVLADCRARPVVLRVEDLHTFGRAGRHTGSDRSFADVFRGPLARGEIVMVGEVTPEQLQRLEDDAPGFAELFQRVLVHEPPVDVVLRMMFHEARRLEHERRVRFAPLAYRAVLDLGGGLSPGRAFPGKALDLLRAVGRAPERPDDPPRAVGPADVVAELARRTGLPASLVQPDVPLEPESVEAFFARDVIGQPAAVRAAVDLAMRIRAGLVDPRRPYGVYLLTGPTGTGKTELARAIARWLYGGEQRLVRIDMGELGHPGAVARLIGNAWDPEGLLTRRVREQPFCVVLLDEIEKAHPAVLQLLLQLLDEGRLTDAAGVTADFTHTVVVMTSNLGGRTGSAIGFDPSMQGQRLDVLRAVREFFPPELFNRIDRVVPFDPLSLEVAERVAEKELSKLLARRGLAERGIYVFANERAVTRIAHEAFDVKGGARSVKRWLEDRVGSLLAEEIAGGPRGRMRIVRLASDASGFSARTDALVEADPVLAEHPMAALLDRPAIELEPLLPDVLDEVHALEERGVLEERTGTLMQRRRALSGEARADLDEVLHAVERVRDRLAALRIRLEGSTESEEDRWERYEDEHDLAAPSVRATKARRRHHGEPGKSGDARVRERPIERALDRAGMLEVITERDLLRRAVVRADDPRQHTVAIELLRVGRARRERSASLLSALLGVYLAPPTDHTVIAALVQEDARIVQPSEAQGADHVVVVASGLCILDRLEEETGCHVWHSLGGHSEVVRVAITPVRAGTDPRTLLRDHLHARRAFEHALESGASPVPPDPTALLPVVRVLRFDPPVRSGESALAEIEDLRLAWAAAFEARDMITALSRALPIRASREEAQR</sequence>
<evidence type="ECO:0000313" key="8">
    <source>
        <dbReference type="Proteomes" id="UP000034883"/>
    </source>
</evidence>
<gene>
    <name evidence="7" type="ORF">DB32_004881</name>
</gene>
<evidence type="ECO:0000256" key="3">
    <source>
        <dbReference type="ARBA" id="ARBA00023186"/>
    </source>
</evidence>
<evidence type="ECO:0000259" key="6">
    <source>
        <dbReference type="SMART" id="SM01086"/>
    </source>
</evidence>
<dbReference type="Gene3D" id="3.40.50.300">
    <property type="entry name" value="P-loop containing nucleotide triphosphate hydrolases"/>
    <property type="match status" value="2"/>
</dbReference>
<dbReference type="InterPro" id="IPR027417">
    <property type="entry name" value="P-loop_NTPase"/>
</dbReference>
<dbReference type="GO" id="GO:0005737">
    <property type="term" value="C:cytoplasm"/>
    <property type="evidence" value="ECO:0007669"/>
    <property type="project" value="TreeGrafter"/>
</dbReference>
<dbReference type="InterPro" id="IPR003593">
    <property type="entry name" value="AAA+_ATPase"/>
</dbReference>
<keyword evidence="7" id="KW-0378">Hydrolase</keyword>
<feature type="compositionally biased region" description="Basic and acidic residues" evidence="4">
    <location>
        <begin position="911"/>
        <end position="920"/>
    </location>
</feature>
<name>A0A0F6YJZ6_9BACT</name>
<dbReference type="InterPro" id="IPR050130">
    <property type="entry name" value="ClpA_ClpB"/>
</dbReference>
<dbReference type="PRINTS" id="PR00300">
    <property type="entry name" value="CLPPROTEASEA"/>
</dbReference>
<dbReference type="GO" id="GO:0034605">
    <property type="term" value="P:cellular response to heat"/>
    <property type="evidence" value="ECO:0007669"/>
    <property type="project" value="TreeGrafter"/>
</dbReference>
<dbReference type="GO" id="GO:0006508">
    <property type="term" value="P:proteolysis"/>
    <property type="evidence" value="ECO:0007669"/>
    <property type="project" value="UniProtKB-KW"/>
</dbReference>
<dbReference type="GO" id="GO:0008233">
    <property type="term" value="F:peptidase activity"/>
    <property type="evidence" value="ECO:0007669"/>
    <property type="project" value="UniProtKB-KW"/>
</dbReference>
<evidence type="ECO:0000256" key="1">
    <source>
        <dbReference type="ARBA" id="ARBA00022741"/>
    </source>
</evidence>
<dbReference type="SMART" id="SM01086">
    <property type="entry name" value="ClpB_D2-small"/>
    <property type="match status" value="1"/>
</dbReference>
<dbReference type="STRING" id="927083.DB32_004881"/>
<dbReference type="CDD" id="cd19499">
    <property type="entry name" value="RecA-like_ClpB_Hsp104-like"/>
    <property type="match status" value="1"/>
</dbReference>
<feature type="domain" description="Clp ATPase C-terminal" evidence="6">
    <location>
        <begin position="693"/>
        <end position="782"/>
    </location>
</feature>
<dbReference type="SMART" id="SM00382">
    <property type="entry name" value="AAA"/>
    <property type="match status" value="2"/>
</dbReference>
<feature type="domain" description="AAA+ ATPase" evidence="5">
    <location>
        <begin position="529"/>
        <end position="694"/>
    </location>
</feature>
<accession>A0A0F6YJZ6</accession>
<dbReference type="InterPro" id="IPR003959">
    <property type="entry name" value="ATPase_AAA_core"/>
</dbReference>
<evidence type="ECO:0000256" key="2">
    <source>
        <dbReference type="ARBA" id="ARBA00022840"/>
    </source>
</evidence>
<reference evidence="7 8" key="1">
    <citation type="submission" date="2015-03" db="EMBL/GenBank/DDBJ databases">
        <title>Genome assembly of Sandaracinus amylolyticus DSM 53668.</title>
        <authorList>
            <person name="Sharma G."/>
            <person name="Subramanian S."/>
        </authorList>
    </citation>
    <scope>NUCLEOTIDE SEQUENCE [LARGE SCALE GENOMIC DNA]</scope>
    <source>
        <strain evidence="7 8">DSM 53668</strain>
    </source>
</reference>
<keyword evidence="3" id="KW-0143">Chaperone</keyword>
<dbReference type="PANTHER" id="PTHR11638">
    <property type="entry name" value="ATP-DEPENDENT CLP PROTEASE"/>
    <property type="match status" value="1"/>
</dbReference>
<dbReference type="GO" id="GO:0005524">
    <property type="term" value="F:ATP binding"/>
    <property type="evidence" value="ECO:0007669"/>
    <property type="project" value="UniProtKB-KW"/>
</dbReference>
<evidence type="ECO:0000259" key="5">
    <source>
        <dbReference type="SMART" id="SM00382"/>
    </source>
</evidence>
<dbReference type="Gene3D" id="1.10.8.60">
    <property type="match status" value="1"/>
</dbReference>
<dbReference type="AlphaFoldDB" id="A0A0F6YJZ6"/>
<dbReference type="SUPFAM" id="SSF52540">
    <property type="entry name" value="P-loop containing nucleoside triphosphate hydrolases"/>
    <property type="match status" value="2"/>
</dbReference>
<dbReference type="OrthoDB" id="8857354at2"/>
<feature type="domain" description="AAA+ ATPase" evidence="5">
    <location>
        <begin position="247"/>
        <end position="523"/>
    </location>
</feature>
<dbReference type="Pfam" id="PF07724">
    <property type="entry name" value="AAA_2"/>
    <property type="match status" value="1"/>
</dbReference>
<dbReference type="InterPro" id="IPR001270">
    <property type="entry name" value="ClpA/B"/>
</dbReference>
<keyword evidence="2 7" id="KW-0067">ATP-binding</keyword>